<evidence type="ECO:0000256" key="5">
    <source>
        <dbReference type="ARBA" id="ARBA00037974"/>
    </source>
</evidence>
<dbReference type="PANTHER" id="PTHR43525:SF2">
    <property type="entry name" value="CYSTATHIONINE BETA-LYASE-RELATED"/>
    <property type="match status" value="1"/>
</dbReference>
<dbReference type="InterPro" id="IPR015422">
    <property type="entry name" value="PyrdxlP-dep_Trfase_small"/>
</dbReference>
<evidence type="ECO:0000259" key="6">
    <source>
        <dbReference type="Pfam" id="PF00155"/>
    </source>
</evidence>
<dbReference type="Pfam" id="PF00155">
    <property type="entry name" value="Aminotran_1_2"/>
    <property type="match status" value="1"/>
</dbReference>
<dbReference type="Gene3D" id="3.90.1150.10">
    <property type="entry name" value="Aspartate Aminotransferase, domain 1"/>
    <property type="match status" value="1"/>
</dbReference>
<sequence length="410" mass="44949">MTTARFDSIAPTTYSTSVVSDVPAYEDITVEDLRAAGSMKWTKYPDTLAAFVAEMDFGVATPVAEAVTELVTKGLLGYLPNWMESDLQSATADWCQRRFDWEFDPGSVFAVADVIRAYEFAIKHFSNPESKIVLMTPAYGPFFHIAQHHGREVVEVPMLREDNRWVIDYEGIDAAFENGGGLLVLCNPHNPVGKVYTETELSALAEIIDRRGGTVFSDEIHAPIVYSGQRHIPYASVSDLAANHCLTATSASKAFNVPGLKCAQLIATGEHFRTRLEKLGMVLTHGASNAGVVANTAAYTQGDPWLDSVRTYLEGNRNLLIEALAEHLPNAHIIRPDATYFGWINLQESAPTEGAQHFFLEHARVAISDGPSFGLVGREHIRFNFALPRKVIPVAVEALGTAMRSGAIPR</sequence>
<dbReference type="AlphaFoldDB" id="A0A2A5J8S0"/>
<comment type="similarity">
    <text evidence="5">Belongs to the class-II pyridoxal-phosphate-dependent aminotransferase family. MalY/PatB cystathionine beta-lyase subfamily.</text>
</comment>
<dbReference type="GO" id="GO:0047804">
    <property type="term" value="F:cysteine-S-conjugate beta-lyase activity"/>
    <property type="evidence" value="ECO:0007669"/>
    <property type="project" value="UniProtKB-EC"/>
</dbReference>
<organism evidence="7 8">
    <name type="scientific">Rhodococcus qingshengii</name>
    <dbReference type="NCBI Taxonomy" id="334542"/>
    <lineage>
        <taxon>Bacteria</taxon>
        <taxon>Bacillati</taxon>
        <taxon>Actinomycetota</taxon>
        <taxon>Actinomycetes</taxon>
        <taxon>Mycobacteriales</taxon>
        <taxon>Nocardiaceae</taxon>
        <taxon>Rhodococcus</taxon>
        <taxon>Rhodococcus erythropolis group</taxon>
    </lineage>
</organism>
<evidence type="ECO:0000256" key="2">
    <source>
        <dbReference type="ARBA" id="ARBA00012224"/>
    </source>
</evidence>
<dbReference type="Gene3D" id="3.40.640.10">
    <property type="entry name" value="Type I PLP-dependent aspartate aminotransferase-like (Major domain)"/>
    <property type="match status" value="1"/>
</dbReference>
<dbReference type="InterPro" id="IPR004839">
    <property type="entry name" value="Aminotransferase_I/II_large"/>
</dbReference>
<name>A0A2A5J8S0_RHOSG</name>
<dbReference type="Proteomes" id="UP000230886">
    <property type="component" value="Unassembled WGS sequence"/>
</dbReference>
<dbReference type="InterPro" id="IPR051798">
    <property type="entry name" value="Class-II_PLP-Dep_Aminotrans"/>
</dbReference>
<evidence type="ECO:0000313" key="7">
    <source>
        <dbReference type="EMBL" id="PCK25752.1"/>
    </source>
</evidence>
<reference evidence="7 8" key="1">
    <citation type="submission" date="2017-07" db="EMBL/GenBank/DDBJ databases">
        <title>Draft sequence of Rhodococcus enclensis 23b-28.</title>
        <authorList>
            <person name="Besaury L."/>
            <person name="Sancelme M."/>
            <person name="Amato P."/>
            <person name="Lallement A."/>
            <person name="Delort A.-M."/>
        </authorList>
    </citation>
    <scope>NUCLEOTIDE SEQUENCE [LARGE SCALE GENOMIC DNA]</scope>
    <source>
        <strain evidence="7 8">23b-28</strain>
    </source>
</reference>
<dbReference type="InterPro" id="IPR015421">
    <property type="entry name" value="PyrdxlP-dep_Trfase_major"/>
</dbReference>
<dbReference type="GO" id="GO:0030170">
    <property type="term" value="F:pyridoxal phosphate binding"/>
    <property type="evidence" value="ECO:0007669"/>
    <property type="project" value="InterPro"/>
</dbReference>
<accession>A0A2A5J8S0</accession>
<evidence type="ECO:0000256" key="4">
    <source>
        <dbReference type="ARBA" id="ARBA00023239"/>
    </source>
</evidence>
<evidence type="ECO:0000256" key="3">
    <source>
        <dbReference type="ARBA" id="ARBA00022898"/>
    </source>
</evidence>
<dbReference type="InterPro" id="IPR015424">
    <property type="entry name" value="PyrdxlP-dep_Trfase"/>
</dbReference>
<dbReference type="EC" id="4.4.1.13" evidence="2"/>
<proteinExistence type="inferred from homology"/>
<protein>
    <recommendedName>
        <fullName evidence="2">cysteine-S-conjugate beta-lyase</fullName>
        <ecNumber evidence="2">4.4.1.13</ecNumber>
    </recommendedName>
</protein>
<dbReference type="RefSeq" id="WP_099697883.1">
    <property type="nucleotide sequence ID" value="NZ_NOVD01000013.1"/>
</dbReference>
<gene>
    <name evidence="7" type="ORF">CHR55_18530</name>
</gene>
<keyword evidence="4" id="KW-0456">Lyase</keyword>
<evidence type="ECO:0000313" key="8">
    <source>
        <dbReference type="Proteomes" id="UP000230886"/>
    </source>
</evidence>
<dbReference type="SUPFAM" id="SSF53383">
    <property type="entry name" value="PLP-dependent transferases"/>
    <property type="match status" value="1"/>
</dbReference>
<dbReference type="CDD" id="cd00609">
    <property type="entry name" value="AAT_like"/>
    <property type="match status" value="1"/>
</dbReference>
<dbReference type="EMBL" id="NOVD01000013">
    <property type="protein sequence ID" value="PCK25752.1"/>
    <property type="molecule type" value="Genomic_DNA"/>
</dbReference>
<evidence type="ECO:0000256" key="1">
    <source>
        <dbReference type="ARBA" id="ARBA00001933"/>
    </source>
</evidence>
<dbReference type="PANTHER" id="PTHR43525">
    <property type="entry name" value="PROTEIN MALY"/>
    <property type="match status" value="1"/>
</dbReference>
<comment type="caution">
    <text evidence="7">The sequence shown here is derived from an EMBL/GenBank/DDBJ whole genome shotgun (WGS) entry which is preliminary data.</text>
</comment>
<feature type="domain" description="Aminotransferase class I/classII large" evidence="6">
    <location>
        <begin position="55"/>
        <end position="399"/>
    </location>
</feature>
<keyword evidence="3" id="KW-0663">Pyridoxal phosphate</keyword>
<comment type="cofactor">
    <cofactor evidence="1">
        <name>pyridoxal 5'-phosphate</name>
        <dbReference type="ChEBI" id="CHEBI:597326"/>
    </cofactor>
</comment>